<dbReference type="OrthoDB" id="2971044at2"/>
<name>A0A1M5PWP8_9BACI</name>
<protein>
    <recommendedName>
        <fullName evidence="3">NAD(P)-binding domain-containing protein</fullName>
    </recommendedName>
</protein>
<accession>A0A1M5PWP8</accession>
<sequence length="198" mass="22833">MVTAVANCNHWIGFHITNQLLEQGMKVEGIVDCKKDDSLSLFLGRNSNFSFYSGDKNEIYEQFICLGSIHEDVNISAEVCVTLAHPSTVHGSTSLNGVFIELPLLFGEWMPMSENGMYFQGELVPFSSDYFLQYAVYIHDFIDVFLNWLEMYEVGEEKQNVNKIKLDNYIDIKDNRPKEATVNQVIQHFRNQRLGKRF</sequence>
<dbReference type="AlphaFoldDB" id="A0A1M5PWP8"/>
<dbReference type="RefSeq" id="WP_073006177.1">
    <property type="nucleotide sequence ID" value="NZ_FQXD01000003.1"/>
</dbReference>
<organism evidence="1 2">
    <name type="scientific">Virgibacillus chiguensis</name>
    <dbReference type="NCBI Taxonomy" id="411959"/>
    <lineage>
        <taxon>Bacteria</taxon>
        <taxon>Bacillati</taxon>
        <taxon>Bacillota</taxon>
        <taxon>Bacilli</taxon>
        <taxon>Bacillales</taxon>
        <taxon>Bacillaceae</taxon>
        <taxon>Virgibacillus</taxon>
    </lineage>
</organism>
<keyword evidence="2" id="KW-1185">Reference proteome</keyword>
<evidence type="ECO:0008006" key="3">
    <source>
        <dbReference type="Google" id="ProtNLM"/>
    </source>
</evidence>
<reference evidence="2" key="1">
    <citation type="submission" date="2016-11" db="EMBL/GenBank/DDBJ databases">
        <authorList>
            <person name="Varghese N."/>
            <person name="Submissions S."/>
        </authorList>
    </citation>
    <scope>NUCLEOTIDE SEQUENCE [LARGE SCALE GENOMIC DNA]</scope>
    <source>
        <strain evidence="2">CGMCC 1.6496</strain>
    </source>
</reference>
<dbReference type="Proteomes" id="UP000184079">
    <property type="component" value="Unassembled WGS sequence"/>
</dbReference>
<proteinExistence type="predicted"/>
<evidence type="ECO:0000313" key="1">
    <source>
        <dbReference type="EMBL" id="SHH06447.1"/>
    </source>
</evidence>
<gene>
    <name evidence="1" type="ORF">SAMN05421807_103252</name>
</gene>
<dbReference type="EMBL" id="FQXD01000003">
    <property type="protein sequence ID" value="SHH06447.1"/>
    <property type="molecule type" value="Genomic_DNA"/>
</dbReference>
<evidence type="ECO:0000313" key="2">
    <source>
        <dbReference type="Proteomes" id="UP000184079"/>
    </source>
</evidence>